<keyword evidence="2" id="KW-0645">Protease</keyword>
<reference evidence="9" key="1">
    <citation type="journal article" date="2019" name="Int. J. Syst. Evol. Microbiol.">
        <title>The Global Catalogue of Microorganisms (GCM) 10K type strain sequencing project: providing services to taxonomists for standard genome sequencing and annotation.</title>
        <authorList>
            <consortium name="The Broad Institute Genomics Platform"/>
            <consortium name="The Broad Institute Genome Sequencing Center for Infectious Disease"/>
            <person name="Wu L."/>
            <person name="Ma J."/>
        </authorList>
    </citation>
    <scope>NUCLEOTIDE SEQUENCE [LARGE SCALE GENOMIC DNA]</scope>
    <source>
        <strain evidence="9">JCM 14969</strain>
    </source>
</reference>
<dbReference type="InterPro" id="IPR033116">
    <property type="entry name" value="TRYPSIN_SER"/>
</dbReference>
<gene>
    <name evidence="8" type="ORF">GCM10009789_55220</name>
</gene>
<evidence type="ECO:0000259" key="7">
    <source>
        <dbReference type="Pfam" id="PF00089"/>
    </source>
</evidence>
<accession>A0ABP4Q045</accession>
<dbReference type="InterPro" id="IPR043504">
    <property type="entry name" value="Peptidase_S1_PA_chymotrypsin"/>
</dbReference>
<comment type="similarity">
    <text evidence="1">Belongs to the peptidase S1 family.</text>
</comment>
<keyword evidence="3" id="KW-0378">Hydrolase</keyword>
<dbReference type="InterPro" id="IPR001254">
    <property type="entry name" value="Trypsin_dom"/>
</dbReference>
<keyword evidence="5" id="KW-1015">Disulfide bond</keyword>
<evidence type="ECO:0000256" key="6">
    <source>
        <dbReference type="SAM" id="SignalP"/>
    </source>
</evidence>
<evidence type="ECO:0000313" key="8">
    <source>
        <dbReference type="EMBL" id="GAA1594096.1"/>
    </source>
</evidence>
<dbReference type="InterPro" id="IPR001316">
    <property type="entry name" value="Pept_S1A_streptogrisin"/>
</dbReference>
<dbReference type="EMBL" id="BAAAOS010000041">
    <property type="protein sequence ID" value="GAA1594096.1"/>
    <property type="molecule type" value="Genomic_DNA"/>
</dbReference>
<dbReference type="Gene3D" id="2.40.10.10">
    <property type="entry name" value="Trypsin-like serine proteases"/>
    <property type="match status" value="2"/>
</dbReference>
<evidence type="ECO:0000313" key="9">
    <source>
        <dbReference type="Proteomes" id="UP001500393"/>
    </source>
</evidence>
<evidence type="ECO:0000256" key="3">
    <source>
        <dbReference type="ARBA" id="ARBA00022801"/>
    </source>
</evidence>
<evidence type="ECO:0000256" key="4">
    <source>
        <dbReference type="ARBA" id="ARBA00022825"/>
    </source>
</evidence>
<dbReference type="InterPro" id="IPR018114">
    <property type="entry name" value="TRYPSIN_HIS"/>
</dbReference>
<name>A0ABP4Q045_9ACTN</name>
<dbReference type="PROSITE" id="PS00134">
    <property type="entry name" value="TRYPSIN_HIS"/>
    <property type="match status" value="1"/>
</dbReference>
<comment type="caution">
    <text evidence="8">The sequence shown here is derived from an EMBL/GenBank/DDBJ whole genome shotgun (WGS) entry which is preliminary data.</text>
</comment>
<dbReference type="RefSeq" id="WP_344218903.1">
    <property type="nucleotide sequence ID" value="NZ_BAAAOS010000041.1"/>
</dbReference>
<feature type="signal peptide" evidence="6">
    <location>
        <begin position="1"/>
        <end position="27"/>
    </location>
</feature>
<dbReference type="Pfam" id="PF00089">
    <property type="entry name" value="Trypsin"/>
    <property type="match status" value="1"/>
</dbReference>
<keyword evidence="9" id="KW-1185">Reference proteome</keyword>
<keyword evidence="4" id="KW-0720">Serine protease</keyword>
<proteinExistence type="inferred from homology"/>
<evidence type="ECO:0000256" key="5">
    <source>
        <dbReference type="ARBA" id="ARBA00023157"/>
    </source>
</evidence>
<dbReference type="PRINTS" id="PR00861">
    <property type="entry name" value="ALYTICPTASE"/>
</dbReference>
<dbReference type="InterPro" id="IPR009003">
    <property type="entry name" value="Peptidase_S1_PA"/>
</dbReference>
<dbReference type="Proteomes" id="UP001500393">
    <property type="component" value="Unassembled WGS sequence"/>
</dbReference>
<dbReference type="PIRSF" id="PIRSF001134">
    <property type="entry name" value="Streptogrisin"/>
    <property type="match status" value="1"/>
</dbReference>
<dbReference type="SUPFAM" id="SSF50494">
    <property type="entry name" value="Trypsin-like serine proteases"/>
    <property type="match status" value="1"/>
</dbReference>
<dbReference type="PROSITE" id="PS00135">
    <property type="entry name" value="TRYPSIN_SER"/>
    <property type="match status" value="1"/>
</dbReference>
<evidence type="ECO:0000256" key="1">
    <source>
        <dbReference type="ARBA" id="ARBA00007664"/>
    </source>
</evidence>
<organism evidence="8 9">
    <name type="scientific">Kribbella sancticallisti</name>
    <dbReference type="NCBI Taxonomy" id="460087"/>
    <lineage>
        <taxon>Bacteria</taxon>
        <taxon>Bacillati</taxon>
        <taxon>Actinomycetota</taxon>
        <taxon>Actinomycetes</taxon>
        <taxon>Propionibacteriales</taxon>
        <taxon>Kribbellaceae</taxon>
        <taxon>Kribbella</taxon>
    </lineage>
</organism>
<feature type="chain" id="PRO_5045116598" description="Peptidase S1 domain-containing protein" evidence="6">
    <location>
        <begin position="28"/>
        <end position="303"/>
    </location>
</feature>
<sequence>MTSASARRAAAMLVAATLTLPILPATAAAPTWSNPRSATVPVKPEPPRTAKAIRAVLERDVSLPGTAWMTRPDGKVVVSYDATVVGAKYQALTRLTKQLGTGVVLEKLPGKLTKRIGGGAPIYGGGFQCSAGFNVQRRGRYYFLTAGHCGKGASRWFHDENERSLAGTLHHASFPWNDYALVIYPAGVKPGGSVNLYNGRSQDIVRAVNPGLGHYVYRSGGTTGLRSGRVTGLNATVNYPEGRVAGLIRTSVCAEGGDSGGPLFYRTFAFGLTSGGTGDCDSGGVTYFQPVVEALNAYGVSVY</sequence>
<dbReference type="CDD" id="cd21112">
    <property type="entry name" value="alphaLP-like"/>
    <property type="match status" value="1"/>
</dbReference>
<feature type="domain" description="Peptidase S1" evidence="7">
    <location>
        <begin position="118"/>
        <end position="292"/>
    </location>
</feature>
<evidence type="ECO:0000256" key="2">
    <source>
        <dbReference type="ARBA" id="ARBA00022670"/>
    </source>
</evidence>
<keyword evidence="6" id="KW-0732">Signal</keyword>
<protein>
    <recommendedName>
        <fullName evidence="7">Peptidase S1 domain-containing protein</fullName>
    </recommendedName>
</protein>